<evidence type="ECO:0000259" key="8">
    <source>
        <dbReference type="Pfam" id="PF06738"/>
    </source>
</evidence>
<evidence type="ECO:0000256" key="1">
    <source>
        <dbReference type="ARBA" id="ARBA00004651"/>
    </source>
</evidence>
<comment type="similarity">
    <text evidence="6">Belongs to the ThrE exporter (TC 2.A.79) family.</text>
</comment>
<organism evidence="10 11">
    <name type="scientific">Corynebacterium occultum</name>
    <dbReference type="NCBI Taxonomy" id="2675219"/>
    <lineage>
        <taxon>Bacteria</taxon>
        <taxon>Bacillati</taxon>
        <taxon>Actinomycetota</taxon>
        <taxon>Actinomycetes</taxon>
        <taxon>Mycobacteriales</taxon>
        <taxon>Corynebacteriaceae</taxon>
        <taxon>Corynebacterium</taxon>
    </lineage>
</organism>
<evidence type="ECO:0000259" key="9">
    <source>
        <dbReference type="Pfam" id="PF12821"/>
    </source>
</evidence>
<dbReference type="EMBL" id="CP046455">
    <property type="protein sequence ID" value="QGU08265.1"/>
    <property type="molecule type" value="Genomic_DNA"/>
</dbReference>
<protein>
    <recommendedName>
        <fullName evidence="12">Amino acid export carrier protein</fullName>
    </recommendedName>
</protein>
<keyword evidence="3 7" id="KW-0812">Transmembrane</keyword>
<evidence type="ECO:0000256" key="3">
    <source>
        <dbReference type="ARBA" id="ARBA00022692"/>
    </source>
</evidence>
<keyword evidence="5 7" id="KW-0472">Membrane</keyword>
<evidence type="ECO:0000313" key="11">
    <source>
        <dbReference type="Proteomes" id="UP000424462"/>
    </source>
</evidence>
<gene>
    <name evidence="10" type="ORF">COCCU_11825</name>
</gene>
<sequence precursor="true">MLLIGSSGRLATIDSAKAAPPPSPLAPVDLTDPGQVTAVMELASRIGEILLSSGTSNSDSKTQIHAVTSAFGLHYVHVDITMNTITLHTSIGTTRRTPINVFRVVRRMTTDFSKLSEVDRLIRSIQAGATPPEVAENILDDIVTSPASYGAVTAVLGWGLMGGSVATLLGGGVLVAITATLTAMLLIGVNMFLDRHRLPVFFQNVFGGIIATVPAAIIYEVAAELGTEILPSQIIASGIVVMLAGLTLVQSLQDGITGAPVTASARFFETLLYTGAIIAGVAIGIQASGLIGITLPPLEAIALPNFSSSSVKVLAGGLAAAGFAIACYAEWSSVLVSSITATAGSVCYYFIFLQIGLGEVFASSLAAVIIGLAGGLLARRFLIPPLITAVVGITPMLPGLAVYRGMYASLNEQMLIGFTNIALALATACGLAAGVVLGEWAARRIRRPARFNPYRAFRTARRVSFGKLAVAANQSVKRLPRRVNRPIGPVPPAEAAHSGFHPGGGHLQAVAQEGVDKIQEVGEQQDT</sequence>
<feature type="transmembrane region" description="Helical" evidence="7">
    <location>
        <begin position="270"/>
        <end position="293"/>
    </location>
</feature>
<evidence type="ECO:0000256" key="2">
    <source>
        <dbReference type="ARBA" id="ARBA00022475"/>
    </source>
</evidence>
<feature type="transmembrane region" description="Helical" evidence="7">
    <location>
        <begin position="385"/>
        <end position="403"/>
    </location>
</feature>
<keyword evidence="4 7" id="KW-1133">Transmembrane helix</keyword>
<feature type="domain" description="Threonine/Serine exporter ThrE" evidence="9">
    <location>
        <begin position="317"/>
        <end position="438"/>
    </location>
</feature>
<comment type="subcellular location">
    <subcellularLocation>
        <location evidence="1">Cell membrane</location>
        <topology evidence="1">Multi-pass membrane protein</topology>
    </subcellularLocation>
</comment>
<dbReference type="GO" id="GO:0022857">
    <property type="term" value="F:transmembrane transporter activity"/>
    <property type="evidence" value="ECO:0007669"/>
    <property type="project" value="InterPro"/>
</dbReference>
<dbReference type="Proteomes" id="UP000424462">
    <property type="component" value="Chromosome"/>
</dbReference>
<dbReference type="RefSeq" id="WP_156231687.1">
    <property type="nucleotide sequence ID" value="NZ_CP046455.1"/>
</dbReference>
<feature type="transmembrane region" description="Helical" evidence="7">
    <location>
        <begin position="168"/>
        <end position="193"/>
    </location>
</feature>
<dbReference type="GO" id="GO:0005886">
    <property type="term" value="C:plasma membrane"/>
    <property type="evidence" value="ECO:0007669"/>
    <property type="project" value="UniProtKB-SubCell"/>
</dbReference>
<dbReference type="PANTHER" id="PTHR34390">
    <property type="entry name" value="UPF0442 PROTEIN YJJB-RELATED"/>
    <property type="match status" value="1"/>
</dbReference>
<dbReference type="InterPro" id="IPR050539">
    <property type="entry name" value="ThrE_Dicarb/AminoAcid_Exp"/>
</dbReference>
<evidence type="ECO:0000256" key="4">
    <source>
        <dbReference type="ARBA" id="ARBA00022989"/>
    </source>
</evidence>
<dbReference type="Pfam" id="PF12821">
    <property type="entry name" value="ThrE_2"/>
    <property type="match status" value="1"/>
</dbReference>
<evidence type="ECO:0000256" key="5">
    <source>
        <dbReference type="ARBA" id="ARBA00023136"/>
    </source>
</evidence>
<evidence type="ECO:0000313" key="10">
    <source>
        <dbReference type="EMBL" id="QGU08265.1"/>
    </source>
</evidence>
<accession>A0A6B8WAF2</accession>
<name>A0A6B8WAF2_9CORY</name>
<dbReference type="AlphaFoldDB" id="A0A6B8WAF2"/>
<feature type="transmembrane region" description="Helical" evidence="7">
    <location>
        <begin position="205"/>
        <end position="223"/>
    </location>
</feature>
<keyword evidence="2" id="KW-1003">Cell membrane</keyword>
<dbReference type="PANTHER" id="PTHR34390:SF2">
    <property type="entry name" value="SUCCINATE TRANSPORTER SUBUNIT YJJP-RELATED"/>
    <property type="match status" value="1"/>
</dbReference>
<feature type="transmembrane region" description="Helical" evidence="7">
    <location>
        <begin position="313"/>
        <end position="329"/>
    </location>
</feature>
<dbReference type="KEGG" id="cok:COCCU_11825"/>
<dbReference type="InterPro" id="IPR010619">
    <property type="entry name" value="ThrE-like_N"/>
</dbReference>
<keyword evidence="11" id="KW-1185">Reference proteome</keyword>
<feature type="transmembrane region" description="Helical" evidence="7">
    <location>
        <begin position="415"/>
        <end position="437"/>
    </location>
</feature>
<evidence type="ECO:0000256" key="6">
    <source>
        <dbReference type="ARBA" id="ARBA00034125"/>
    </source>
</evidence>
<dbReference type="NCBIfam" id="NF047720">
    <property type="entry name" value="ThrSerExpThrE"/>
    <property type="match status" value="1"/>
</dbReference>
<dbReference type="GO" id="GO:0015744">
    <property type="term" value="P:succinate transport"/>
    <property type="evidence" value="ECO:0007669"/>
    <property type="project" value="TreeGrafter"/>
</dbReference>
<dbReference type="Pfam" id="PF06738">
    <property type="entry name" value="ThrE"/>
    <property type="match status" value="1"/>
</dbReference>
<reference evidence="10 11" key="1">
    <citation type="submission" date="2019-11" db="EMBL/GenBank/DDBJ databases">
        <title>Complete genome sequence of Corynebacterium kalinowskii 1959, a novel Corynebacterium species isolated from soil of a small paddock in Vilsendorf, Germany.</title>
        <authorList>
            <person name="Schaffert L."/>
            <person name="Ruwe M."/>
            <person name="Milse J."/>
            <person name="Hanuschka K."/>
            <person name="Ortseifen V."/>
            <person name="Droste J."/>
            <person name="Brandt D."/>
            <person name="Schlueter L."/>
            <person name="Kutter Y."/>
            <person name="Vinke S."/>
            <person name="Viehoefer P."/>
            <person name="Jacob L."/>
            <person name="Luebke N.-C."/>
            <person name="Schulte-Berndt E."/>
            <person name="Hain C."/>
            <person name="Linder M."/>
            <person name="Schmidt P."/>
            <person name="Wollenschlaeger L."/>
            <person name="Luttermann T."/>
            <person name="Thieme E."/>
            <person name="Hassa J."/>
            <person name="Haak M."/>
            <person name="Wittchen M."/>
            <person name="Mentz A."/>
            <person name="Persicke M."/>
            <person name="Busche T."/>
            <person name="Ruckert C."/>
        </authorList>
    </citation>
    <scope>NUCLEOTIDE SEQUENCE [LARGE SCALE GENOMIC DNA]</scope>
    <source>
        <strain evidence="10 11">2039</strain>
    </source>
</reference>
<evidence type="ECO:0008006" key="12">
    <source>
        <dbReference type="Google" id="ProtNLM"/>
    </source>
</evidence>
<evidence type="ECO:0000256" key="7">
    <source>
        <dbReference type="SAM" id="Phobius"/>
    </source>
</evidence>
<dbReference type="InterPro" id="IPR024528">
    <property type="entry name" value="ThrE_2"/>
</dbReference>
<proteinExistence type="inferred from homology"/>
<feature type="domain" description="Threonine/serine exporter-like N-terminal" evidence="8">
    <location>
        <begin position="42"/>
        <end position="286"/>
    </location>
</feature>
<feature type="transmembrane region" description="Helical" evidence="7">
    <location>
        <begin position="229"/>
        <end position="249"/>
    </location>
</feature>